<evidence type="ECO:0000256" key="2">
    <source>
        <dbReference type="ARBA" id="ARBA00008044"/>
    </source>
</evidence>
<comment type="similarity">
    <text evidence="2">Belongs to the THOC5 family.</text>
</comment>
<evidence type="ECO:0000256" key="3">
    <source>
        <dbReference type="ARBA" id="ARBA00023242"/>
    </source>
</evidence>
<sequence length="162" mass="19429">IINFVNFLAVLQAQIAIHQDYPRITPLFALNINWKHERNYLNDEAIRDMEKEINIFKENYIQEDQELSPSSSSKLLKRSLSIHNKYGIDEKMNDILAKQINHLLICFDIYLESESFYLNDFEFQRLKLFPNSVRGRDRKRPYSYLASKDLFMQRMQFEITNV</sequence>
<evidence type="ECO:0000313" key="5">
    <source>
        <dbReference type="Proteomes" id="UP000663879"/>
    </source>
</evidence>
<dbReference type="GO" id="GO:0006406">
    <property type="term" value="P:mRNA export from nucleus"/>
    <property type="evidence" value="ECO:0007669"/>
    <property type="project" value="TreeGrafter"/>
</dbReference>
<accession>A0A814GYU2</accession>
<dbReference type="GO" id="GO:0000445">
    <property type="term" value="C:THO complex part of transcription export complex"/>
    <property type="evidence" value="ECO:0007669"/>
    <property type="project" value="TreeGrafter"/>
</dbReference>
<protein>
    <submittedName>
        <fullName evidence="4">Uncharacterized protein</fullName>
    </submittedName>
</protein>
<dbReference type="InterPro" id="IPR019163">
    <property type="entry name" value="THO_Thoc5"/>
</dbReference>
<reference evidence="4" key="1">
    <citation type="submission" date="2021-02" db="EMBL/GenBank/DDBJ databases">
        <authorList>
            <person name="Nowell W R."/>
        </authorList>
    </citation>
    <scope>NUCLEOTIDE SEQUENCE</scope>
    <source>
        <strain evidence="4">Ploen Becks lab</strain>
    </source>
</reference>
<gene>
    <name evidence="4" type="ORF">OXX778_LOCUS16495</name>
</gene>
<dbReference type="OrthoDB" id="20582at2759"/>
<dbReference type="AlphaFoldDB" id="A0A814GYU2"/>
<dbReference type="Proteomes" id="UP000663879">
    <property type="component" value="Unassembled WGS sequence"/>
</dbReference>
<name>A0A814GYU2_9BILA</name>
<dbReference type="PANTHER" id="PTHR13375:SF3">
    <property type="entry name" value="THO COMPLEX SUBUNIT 5 HOMOLOG"/>
    <property type="match status" value="1"/>
</dbReference>
<evidence type="ECO:0000313" key="4">
    <source>
        <dbReference type="EMBL" id="CAF1002776.1"/>
    </source>
</evidence>
<comment type="subcellular location">
    <subcellularLocation>
        <location evidence="1">Nucleus</location>
    </subcellularLocation>
</comment>
<dbReference type="GO" id="GO:0003729">
    <property type="term" value="F:mRNA binding"/>
    <property type="evidence" value="ECO:0007669"/>
    <property type="project" value="TreeGrafter"/>
</dbReference>
<dbReference type="EMBL" id="CAJNOC010003913">
    <property type="protein sequence ID" value="CAF1002776.1"/>
    <property type="molecule type" value="Genomic_DNA"/>
</dbReference>
<keyword evidence="5" id="KW-1185">Reference proteome</keyword>
<organism evidence="4 5">
    <name type="scientific">Brachionus calyciflorus</name>
    <dbReference type="NCBI Taxonomy" id="104777"/>
    <lineage>
        <taxon>Eukaryota</taxon>
        <taxon>Metazoa</taxon>
        <taxon>Spiralia</taxon>
        <taxon>Gnathifera</taxon>
        <taxon>Rotifera</taxon>
        <taxon>Eurotatoria</taxon>
        <taxon>Monogononta</taxon>
        <taxon>Pseudotrocha</taxon>
        <taxon>Ploima</taxon>
        <taxon>Brachionidae</taxon>
        <taxon>Brachionus</taxon>
    </lineage>
</organism>
<feature type="non-terminal residue" evidence="4">
    <location>
        <position position="162"/>
    </location>
</feature>
<proteinExistence type="inferred from homology"/>
<evidence type="ECO:0000256" key="1">
    <source>
        <dbReference type="ARBA" id="ARBA00004123"/>
    </source>
</evidence>
<keyword evidence="3" id="KW-0539">Nucleus</keyword>
<dbReference type="PANTHER" id="PTHR13375">
    <property type="entry name" value="FMS INTERACTING PROTEIN"/>
    <property type="match status" value="1"/>
</dbReference>
<comment type="caution">
    <text evidence="4">The sequence shown here is derived from an EMBL/GenBank/DDBJ whole genome shotgun (WGS) entry which is preliminary data.</text>
</comment>